<dbReference type="SUPFAM" id="SSF51735">
    <property type="entry name" value="NAD(P)-binding Rossmann-fold domains"/>
    <property type="match status" value="1"/>
</dbReference>
<dbReference type="Proteomes" id="UP000534286">
    <property type="component" value="Unassembled WGS sequence"/>
</dbReference>
<comment type="caution">
    <text evidence="1">The sequence shown here is derived from an EMBL/GenBank/DDBJ whole genome shotgun (WGS) entry which is preliminary data.</text>
</comment>
<dbReference type="Gene3D" id="3.40.50.720">
    <property type="entry name" value="NAD(P)-binding Rossmann-like Domain"/>
    <property type="match status" value="1"/>
</dbReference>
<dbReference type="RefSeq" id="WP_184758598.1">
    <property type="nucleotide sequence ID" value="NZ_BAABEK010000030.1"/>
</dbReference>
<dbReference type="EMBL" id="JACHJU010000003">
    <property type="protein sequence ID" value="MBB4942672.1"/>
    <property type="molecule type" value="Genomic_DNA"/>
</dbReference>
<evidence type="ECO:0008006" key="3">
    <source>
        <dbReference type="Google" id="ProtNLM"/>
    </source>
</evidence>
<sequence>MRITVIGRGRVGGGLARLWADAGHQVTVLGRDGGDAGDAEVVVVAVPGQTIGEALGRVSGLNGQVTIDTTNMYVPRTSEHPSLAHEVKSVIGGPTAKSFSTNFAALYDEIAKQQVRPSNLYAADDAAKAVTEQLVRDAGYDPVFVGDLDRAARLLEDGSALTRAIAAQLGPHFYRYGSPGQF</sequence>
<dbReference type="AlphaFoldDB" id="A0A7W7WCJ4"/>
<evidence type="ECO:0000313" key="1">
    <source>
        <dbReference type="EMBL" id="MBB4942672.1"/>
    </source>
</evidence>
<keyword evidence="2" id="KW-1185">Reference proteome</keyword>
<evidence type="ECO:0000313" key="2">
    <source>
        <dbReference type="Proteomes" id="UP000534286"/>
    </source>
</evidence>
<dbReference type="InterPro" id="IPR036291">
    <property type="entry name" value="NAD(P)-bd_dom_sf"/>
</dbReference>
<accession>A0A7W7WCJ4</accession>
<reference evidence="1 2" key="1">
    <citation type="submission" date="2020-08" db="EMBL/GenBank/DDBJ databases">
        <title>Sequencing the genomes of 1000 actinobacteria strains.</title>
        <authorList>
            <person name="Klenk H.-P."/>
        </authorList>
    </citation>
    <scope>NUCLEOTIDE SEQUENCE [LARGE SCALE GENOMIC DNA]</scope>
    <source>
        <strain evidence="1 2">DSM 43023</strain>
    </source>
</reference>
<gene>
    <name evidence="1" type="ORF">FHR32_007058</name>
</gene>
<protein>
    <recommendedName>
        <fullName evidence="3">Dinucleotide-binding protein</fullName>
    </recommendedName>
</protein>
<organism evidence="1 2">
    <name type="scientific">Streptosporangium album</name>
    <dbReference type="NCBI Taxonomy" id="47479"/>
    <lineage>
        <taxon>Bacteria</taxon>
        <taxon>Bacillati</taxon>
        <taxon>Actinomycetota</taxon>
        <taxon>Actinomycetes</taxon>
        <taxon>Streptosporangiales</taxon>
        <taxon>Streptosporangiaceae</taxon>
        <taxon>Streptosporangium</taxon>
    </lineage>
</organism>
<proteinExistence type="predicted"/>
<name>A0A7W7WCJ4_9ACTN</name>